<organism evidence="1 2">
    <name type="scientific">Kangsaoukella pontilimi</name>
    <dbReference type="NCBI Taxonomy" id="2691042"/>
    <lineage>
        <taxon>Bacteria</taxon>
        <taxon>Pseudomonadati</taxon>
        <taxon>Pseudomonadota</taxon>
        <taxon>Alphaproteobacteria</taxon>
        <taxon>Rhodobacterales</taxon>
        <taxon>Paracoccaceae</taxon>
        <taxon>Kangsaoukella</taxon>
    </lineage>
</organism>
<reference evidence="1 2" key="1">
    <citation type="submission" date="2019-12" db="EMBL/GenBank/DDBJ databases">
        <authorList>
            <person name="Lee S.D."/>
        </authorList>
    </citation>
    <scope>NUCLEOTIDE SEQUENCE [LARGE SCALE GENOMIC DNA]</scope>
    <source>
        <strain evidence="1 2">GH1-50</strain>
    </source>
</reference>
<keyword evidence="2" id="KW-1185">Reference proteome</keyword>
<dbReference type="InterPro" id="IPR010836">
    <property type="entry name" value="SapC"/>
</dbReference>
<evidence type="ECO:0008006" key="3">
    <source>
        <dbReference type="Google" id="ProtNLM"/>
    </source>
</evidence>
<protein>
    <recommendedName>
        <fullName evidence="3">SapC protein</fullName>
    </recommendedName>
</protein>
<accession>A0A7C9IPB2</accession>
<dbReference type="AlphaFoldDB" id="A0A7C9IPB2"/>
<gene>
    <name evidence="1" type="ORF">GQ651_09150</name>
</gene>
<name>A0A7C9IPB2_9RHOB</name>
<sequence>MTRLAPLSQAAHGTLGWTPTVSGLSLDGTASVPVSMDELPDFAVRFPLAIRMVRGRAAPVVPVGALQGGNTPLLDASGGWRPRIVPFALRQGPFQSVRTGERDAVFVDETVLSAPGGPVVPLFDGKGDLSDATREHLSALAGWQKSMRQAEQAATALFKARLLQPWREGETTLFAPDADALAALGGVRLAQMHETGALRLAHMVELSQALIGAAVPPARPAPAREANAEGDAFLRALREEMS</sequence>
<dbReference type="Proteomes" id="UP000480350">
    <property type="component" value="Unassembled WGS sequence"/>
</dbReference>
<proteinExistence type="predicted"/>
<comment type="caution">
    <text evidence="1">The sequence shown here is derived from an EMBL/GenBank/DDBJ whole genome shotgun (WGS) entry which is preliminary data.</text>
</comment>
<evidence type="ECO:0000313" key="1">
    <source>
        <dbReference type="EMBL" id="MXQ08010.1"/>
    </source>
</evidence>
<dbReference type="Pfam" id="PF07277">
    <property type="entry name" value="SapC"/>
    <property type="match status" value="1"/>
</dbReference>
<dbReference type="RefSeq" id="WP_160763848.1">
    <property type="nucleotide sequence ID" value="NZ_WUPT01000001.1"/>
</dbReference>
<dbReference type="EMBL" id="WUPT01000001">
    <property type="protein sequence ID" value="MXQ08010.1"/>
    <property type="molecule type" value="Genomic_DNA"/>
</dbReference>
<reference evidence="1 2" key="2">
    <citation type="submission" date="2020-03" db="EMBL/GenBank/DDBJ databases">
        <title>Kangsaoukella pontilimi gen. nov., sp. nov., a new member of the family Rhodobacteraceae isolated from a tidal mudflat.</title>
        <authorList>
            <person name="Kim I.S."/>
        </authorList>
    </citation>
    <scope>NUCLEOTIDE SEQUENCE [LARGE SCALE GENOMIC DNA]</scope>
    <source>
        <strain evidence="1 2">GH1-50</strain>
    </source>
</reference>
<evidence type="ECO:0000313" key="2">
    <source>
        <dbReference type="Proteomes" id="UP000480350"/>
    </source>
</evidence>